<dbReference type="Proteomes" id="UP001259492">
    <property type="component" value="Unassembled WGS sequence"/>
</dbReference>
<keyword evidence="1" id="KW-1133">Transmembrane helix</keyword>
<gene>
    <name evidence="2" type="ORF">RM697_08730</name>
</gene>
<feature type="transmembrane region" description="Helical" evidence="1">
    <location>
        <begin position="78"/>
        <end position="97"/>
    </location>
</feature>
<evidence type="ECO:0000313" key="2">
    <source>
        <dbReference type="EMBL" id="MDT0558730.1"/>
    </source>
</evidence>
<feature type="transmembrane region" description="Helical" evidence="1">
    <location>
        <begin position="27"/>
        <end position="48"/>
    </location>
</feature>
<sequence length="364" mass="41891">MKVSYYIWFLYLVLFPFYLFSEGNPQLADALGALLILLNIKTIITSVFDSSFTKFLLFFVLYAVIISAIWMANLDDILILRNSIYYVYSFLIFLFVYGNINNDDFLKMTFYGLLTSALIQCILIPLNLDQGFRAQLFFNNPNQLALWSLCVIIISNSISLLTSKYKKATLALSVIASIFIVLSASRSAVVCVMIFWLFFFVKSRKHFLTSSAILISVFAFFYFSESKVLNQISQFTYITDRLTSNKVSGHSTLDERGYSRIFDYPQHLIFGAAEGSNYRFNTKIELHSTLPNILFSYGIIGFILFGIALSKIAIKPYKDVLILFLIIMIFAYVHMILRLPIFWLTLLFLYTLKVKKENSDLLPN</sequence>
<protein>
    <recommendedName>
        <fullName evidence="4">O-antigen ligase family protein</fullName>
    </recommendedName>
</protein>
<dbReference type="EMBL" id="JAVRIA010000004">
    <property type="protein sequence ID" value="MDT0558730.1"/>
    <property type="molecule type" value="Genomic_DNA"/>
</dbReference>
<feature type="transmembrane region" description="Helical" evidence="1">
    <location>
        <begin position="320"/>
        <end position="350"/>
    </location>
</feature>
<feature type="transmembrane region" description="Helical" evidence="1">
    <location>
        <begin position="207"/>
        <end position="224"/>
    </location>
</feature>
<accession>A0ABU2YN86</accession>
<feature type="transmembrane region" description="Helical" evidence="1">
    <location>
        <begin position="174"/>
        <end position="201"/>
    </location>
</feature>
<feature type="transmembrane region" description="Helical" evidence="1">
    <location>
        <begin position="109"/>
        <end position="128"/>
    </location>
</feature>
<dbReference type="RefSeq" id="WP_311427495.1">
    <property type="nucleotide sequence ID" value="NZ_JAVRIA010000004.1"/>
</dbReference>
<feature type="transmembrane region" description="Helical" evidence="1">
    <location>
        <begin position="55"/>
        <end position="72"/>
    </location>
</feature>
<keyword evidence="1" id="KW-0812">Transmembrane</keyword>
<keyword evidence="1" id="KW-0472">Membrane</keyword>
<evidence type="ECO:0000256" key="1">
    <source>
        <dbReference type="SAM" id="Phobius"/>
    </source>
</evidence>
<comment type="caution">
    <text evidence="2">The sequence shown here is derived from an EMBL/GenBank/DDBJ whole genome shotgun (WGS) entry which is preliminary data.</text>
</comment>
<feature type="transmembrane region" description="Helical" evidence="1">
    <location>
        <begin position="293"/>
        <end position="314"/>
    </location>
</feature>
<organism evidence="2 3">
    <name type="scientific">Microcosmobacter mediterraneus</name>
    <dbReference type="NCBI Taxonomy" id="3075607"/>
    <lineage>
        <taxon>Bacteria</taxon>
        <taxon>Pseudomonadati</taxon>
        <taxon>Bacteroidota</taxon>
        <taxon>Flavobacteriia</taxon>
        <taxon>Flavobacteriales</taxon>
        <taxon>Flavobacteriaceae</taxon>
        <taxon>Microcosmobacter</taxon>
    </lineage>
</organism>
<feature type="transmembrane region" description="Helical" evidence="1">
    <location>
        <begin position="5"/>
        <end position="21"/>
    </location>
</feature>
<feature type="transmembrane region" description="Helical" evidence="1">
    <location>
        <begin position="144"/>
        <end position="162"/>
    </location>
</feature>
<evidence type="ECO:0000313" key="3">
    <source>
        <dbReference type="Proteomes" id="UP001259492"/>
    </source>
</evidence>
<reference evidence="2 3" key="1">
    <citation type="submission" date="2023-09" db="EMBL/GenBank/DDBJ databases">
        <authorList>
            <person name="Rey-Velasco X."/>
        </authorList>
    </citation>
    <scope>NUCLEOTIDE SEQUENCE [LARGE SCALE GENOMIC DNA]</scope>
    <source>
        <strain evidence="2 3">W332</strain>
    </source>
</reference>
<name>A0ABU2YN86_9FLAO</name>
<proteinExistence type="predicted"/>
<keyword evidence="3" id="KW-1185">Reference proteome</keyword>
<evidence type="ECO:0008006" key="4">
    <source>
        <dbReference type="Google" id="ProtNLM"/>
    </source>
</evidence>